<comment type="caution">
    <text evidence="2">The sequence shown here is derived from an EMBL/GenBank/DDBJ whole genome shotgun (WGS) entry which is preliminary data.</text>
</comment>
<dbReference type="EMBL" id="JACWLN010000012">
    <property type="protein sequence ID" value="MBD1262636.1"/>
    <property type="molecule type" value="Genomic_DNA"/>
</dbReference>
<name>A0ABR7W373_9FLAO</name>
<dbReference type="Proteomes" id="UP000651837">
    <property type="component" value="Unassembled WGS sequence"/>
</dbReference>
<keyword evidence="3" id="KW-1185">Reference proteome</keyword>
<feature type="compositionally biased region" description="Basic and acidic residues" evidence="1">
    <location>
        <begin position="78"/>
        <end position="93"/>
    </location>
</feature>
<reference evidence="2 3" key="1">
    <citation type="submission" date="2020-07" db="EMBL/GenBank/DDBJ databases">
        <title>The draft genome sequence of Maribacter polysiphoniae KCTC 22021.</title>
        <authorList>
            <person name="Mu L."/>
        </authorList>
    </citation>
    <scope>NUCLEOTIDE SEQUENCE [LARGE SCALE GENOMIC DNA]</scope>
    <source>
        <strain evidence="2 3">KCTC 22021</strain>
    </source>
</reference>
<evidence type="ECO:0000313" key="2">
    <source>
        <dbReference type="EMBL" id="MBD1262636.1"/>
    </source>
</evidence>
<evidence type="ECO:0008006" key="4">
    <source>
        <dbReference type="Google" id="ProtNLM"/>
    </source>
</evidence>
<organism evidence="2 3">
    <name type="scientific">Maribacter polysiphoniae</name>
    <dbReference type="NCBI Taxonomy" id="429344"/>
    <lineage>
        <taxon>Bacteria</taxon>
        <taxon>Pseudomonadati</taxon>
        <taxon>Bacteroidota</taxon>
        <taxon>Flavobacteriia</taxon>
        <taxon>Flavobacteriales</taxon>
        <taxon>Flavobacteriaceae</taxon>
        <taxon>Maribacter</taxon>
    </lineage>
</organism>
<sequence length="93" mass="10838">MKTIKRILGSLTFSCMRITEMVESKEDTELSFTERIKYRTHLAFCKTCRSYEKQSALIDRALSRLMSSTPKNSEPMDDAAKKKILDKIKRNEN</sequence>
<proteinExistence type="predicted"/>
<dbReference type="RefSeq" id="WP_146197877.1">
    <property type="nucleotide sequence ID" value="NZ_JACWLN010000012.1"/>
</dbReference>
<gene>
    <name evidence="2" type="ORF">HZY62_18715</name>
</gene>
<protein>
    <recommendedName>
        <fullName evidence="4">Zinc finger protein</fullName>
    </recommendedName>
</protein>
<accession>A0ABR7W373</accession>
<evidence type="ECO:0000256" key="1">
    <source>
        <dbReference type="SAM" id="MobiDB-lite"/>
    </source>
</evidence>
<evidence type="ECO:0000313" key="3">
    <source>
        <dbReference type="Proteomes" id="UP000651837"/>
    </source>
</evidence>
<feature type="region of interest" description="Disordered" evidence="1">
    <location>
        <begin position="67"/>
        <end position="93"/>
    </location>
</feature>